<feature type="domain" description="SpoVR protein-like N-terminal" evidence="1">
    <location>
        <begin position="6"/>
        <end position="174"/>
    </location>
</feature>
<dbReference type="Proteomes" id="UP000318138">
    <property type="component" value="Chromosome"/>
</dbReference>
<proteinExistence type="predicted"/>
<evidence type="ECO:0000259" key="1">
    <source>
        <dbReference type="Pfam" id="PF04293"/>
    </source>
</evidence>
<name>A0A859FC92_9BACI</name>
<gene>
    <name evidence="2" type="ORF">FLK61_28520</name>
</gene>
<dbReference type="PANTHER" id="PTHR30029:SF2">
    <property type="entry name" value="STAGE V SPORULATION PROTEIN R"/>
    <property type="match status" value="1"/>
</dbReference>
<dbReference type="EMBL" id="CP041372">
    <property type="protein sequence ID" value="QKS70687.1"/>
    <property type="molecule type" value="Genomic_DNA"/>
</dbReference>
<dbReference type="Pfam" id="PF04293">
    <property type="entry name" value="SpoVR"/>
    <property type="match status" value="1"/>
</dbReference>
<dbReference type="InterPro" id="IPR056174">
    <property type="entry name" value="SpoVR_N"/>
</dbReference>
<dbReference type="InterPro" id="IPR007390">
    <property type="entry name" value="Spore_V_R"/>
</dbReference>
<dbReference type="PANTHER" id="PTHR30029">
    <property type="entry name" value="STAGE V SPORULATION PROTEIN R"/>
    <property type="match status" value="1"/>
</dbReference>
<sequence>MGESENQLVTSIEHITQLARDYGLDFYHMRFEICPADVIYSIGAYGMPTRFTHWSFGKQFHRMKLHYDLGLSKIYELVINSDPCYAFLLDTNSLVQNKLIVAHVLAHSDFFKNNNRFKGTRKDMVESMSQTAIRISKHETRHGREQVESFIDDVLAIQEHIDPYESHYDERDHNNDTQDLLLFLLKKAKKMEEWQKDIMSMLREEMYYFWPQMETKIMNEGWATFWHQRIMRDLELNEGESIEFAKLHANVIQSSTTNVNPYHLGLRLFEYLEEKVGTERLFEIRETETDSSFLRNYLTKEFIQQEDLYVFSAKQENYEITSKDWTDVRDTLVNQRLNGGIPVLLVNEGDKGELVLTHSYEEVELDVPHLEKTLPALYRLWGAKICIETVLEGKDVLFSFDGSNVKKTYR</sequence>
<dbReference type="AlphaFoldDB" id="A0A859FC92"/>
<organism evidence="2 3">
    <name type="scientific">Paenalkalicoccus suaedae</name>
    <dbReference type="NCBI Taxonomy" id="2592382"/>
    <lineage>
        <taxon>Bacteria</taxon>
        <taxon>Bacillati</taxon>
        <taxon>Bacillota</taxon>
        <taxon>Bacilli</taxon>
        <taxon>Bacillales</taxon>
        <taxon>Bacillaceae</taxon>
        <taxon>Paenalkalicoccus</taxon>
    </lineage>
</organism>
<dbReference type="KEGG" id="psua:FLK61_28520"/>
<evidence type="ECO:0000313" key="3">
    <source>
        <dbReference type="Proteomes" id="UP000318138"/>
    </source>
</evidence>
<protein>
    <submittedName>
        <fullName evidence="2">SpoVR family protein</fullName>
    </submittedName>
</protein>
<keyword evidence="3" id="KW-1185">Reference proteome</keyword>
<accession>A0A859FC92</accession>
<dbReference type="RefSeq" id="WP_176008723.1">
    <property type="nucleotide sequence ID" value="NZ_CP041372.2"/>
</dbReference>
<evidence type="ECO:0000313" key="2">
    <source>
        <dbReference type="EMBL" id="QKS70687.1"/>
    </source>
</evidence>
<reference evidence="3" key="1">
    <citation type="submission" date="2019-07" db="EMBL/GenBank/DDBJ databases">
        <title>Bacillus alkalisoli sp. nov. isolated from saline soil.</title>
        <authorList>
            <person name="Sun J.-Q."/>
            <person name="Xu L."/>
        </authorList>
    </citation>
    <scope>NUCLEOTIDE SEQUENCE [LARGE SCALE GENOMIC DNA]</scope>
    <source>
        <strain evidence="3">M4U3P1</strain>
    </source>
</reference>